<dbReference type="AlphaFoldDB" id="A0A7X6BBV1"/>
<proteinExistence type="predicted"/>
<keyword evidence="4" id="KW-1185">Reference proteome</keyword>
<feature type="domain" description="Putative Flp pilus-assembly TadG-like N-terminal" evidence="2">
    <location>
        <begin position="32"/>
        <end position="76"/>
    </location>
</feature>
<feature type="transmembrane region" description="Helical" evidence="1">
    <location>
        <begin position="35"/>
        <end position="53"/>
    </location>
</feature>
<name>A0A7X6BBV1_9SPHN</name>
<protein>
    <submittedName>
        <fullName evidence="3">Flp pilus assembly protein TadG</fullName>
    </submittedName>
</protein>
<organism evidence="3 4">
    <name type="scientific">Sphingomonas trueperi</name>
    <dbReference type="NCBI Taxonomy" id="53317"/>
    <lineage>
        <taxon>Bacteria</taxon>
        <taxon>Pseudomonadati</taxon>
        <taxon>Pseudomonadota</taxon>
        <taxon>Alphaproteobacteria</taxon>
        <taxon>Sphingomonadales</taxon>
        <taxon>Sphingomonadaceae</taxon>
        <taxon>Sphingomonas</taxon>
    </lineage>
</organism>
<gene>
    <name evidence="3" type="ORF">GGR89_001696</name>
</gene>
<evidence type="ECO:0000313" key="3">
    <source>
        <dbReference type="EMBL" id="NJB97384.1"/>
    </source>
</evidence>
<evidence type="ECO:0000259" key="2">
    <source>
        <dbReference type="Pfam" id="PF13400"/>
    </source>
</evidence>
<keyword evidence="1" id="KW-0812">Transmembrane</keyword>
<dbReference type="Gene3D" id="3.40.50.410">
    <property type="entry name" value="von Willebrand factor, type A domain"/>
    <property type="match status" value="2"/>
</dbReference>
<dbReference type="EMBL" id="JAATJB010000004">
    <property type="protein sequence ID" value="NJB97384.1"/>
    <property type="molecule type" value="Genomic_DNA"/>
</dbReference>
<dbReference type="RefSeq" id="WP_125977094.1">
    <property type="nucleotide sequence ID" value="NZ_BAAADY010000013.1"/>
</dbReference>
<dbReference type="InterPro" id="IPR036465">
    <property type="entry name" value="vWFA_dom_sf"/>
</dbReference>
<dbReference type="SUPFAM" id="SSF53300">
    <property type="entry name" value="vWA-like"/>
    <property type="match status" value="1"/>
</dbReference>
<evidence type="ECO:0000313" key="4">
    <source>
        <dbReference type="Proteomes" id="UP000531251"/>
    </source>
</evidence>
<evidence type="ECO:0000256" key="1">
    <source>
        <dbReference type="SAM" id="Phobius"/>
    </source>
</evidence>
<accession>A0A7X6BBV1</accession>
<dbReference type="Proteomes" id="UP000531251">
    <property type="component" value="Unassembled WGS sequence"/>
</dbReference>
<dbReference type="Pfam" id="PF13400">
    <property type="entry name" value="Tad"/>
    <property type="match status" value="1"/>
</dbReference>
<keyword evidence="1" id="KW-1133">Transmembrane helix</keyword>
<sequence>MRRTVLERFQRCLSGTIPRVGLLARLRRNVAGNTLAMMAIALIPLLFIAGSAVDTARLYMVKNRLQQACDAGALAGRRFMVSSSSTTLDSAATTQANAFFSNNFKIGLFGTKAVTFTPSKTSENQVAGTATATVPMTLTGMMGFRDQALTVTCEARYDVADTDIMFVLDTTGSMACTTADGTAGCSQPVYSYVRPAPDGTTGYAVTEKPGSKISGLRQAVLNFYDTLAAAVDPATHLRYGFVTYTSTVNAGYAVTALSPSYLVDSWTYNSRTLAGDANNGTATTSTYSNKTQSQCNAYANRNPASGYTAAGSATVTSVSWSANTNGNISYGTCTVTAQPVKPNWRYQKVTYDTSQYKLGTTITDPSKISGATSRWQGCLEERSTTASSSFDYSNLPADLDPDLVPSSDATRWRPMWPDVVYYRGGYSSLTYSGNSTNPYGDGTSTGTLDYYTPLNAYQNIAYGWVSCGKPVQRLKVMTRTDVSNYVNAPDFVPQGGTYHDTGMIWGTRLLSPTGLFAADTSAWPGRNPPKRYIVFMTDGDMAPNMCLYGMYGIENYDQRVTNVGYQSSCSSSTQLNNHYARFLAACAAAKARNISIFVVGFGQTLTTQLSQCATPGQAFYAADNTALNAAFQTIAKRVAMLRVSK</sequence>
<keyword evidence="1" id="KW-0472">Membrane</keyword>
<dbReference type="InterPro" id="IPR028087">
    <property type="entry name" value="Tad_N"/>
</dbReference>
<reference evidence="3 4" key="1">
    <citation type="submission" date="2020-03" db="EMBL/GenBank/DDBJ databases">
        <title>Genomic Encyclopedia of Type Strains, Phase IV (KMG-IV): sequencing the most valuable type-strain genomes for metagenomic binning, comparative biology and taxonomic classification.</title>
        <authorList>
            <person name="Goeker M."/>
        </authorList>
    </citation>
    <scope>NUCLEOTIDE SEQUENCE [LARGE SCALE GENOMIC DNA]</scope>
    <source>
        <strain evidence="3 4">DSM 7225</strain>
    </source>
</reference>
<comment type="caution">
    <text evidence="3">The sequence shown here is derived from an EMBL/GenBank/DDBJ whole genome shotgun (WGS) entry which is preliminary data.</text>
</comment>